<dbReference type="Pfam" id="PF10084">
    <property type="entry name" value="DUF2322"/>
    <property type="match status" value="1"/>
</dbReference>
<name>A0A1D8K9X5_9GAMM</name>
<evidence type="ECO:0008006" key="3">
    <source>
        <dbReference type="Google" id="ProtNLM"/>
    </source>
</evidence>
<dbReference type="EMBL" id="CP017448">
    <property type="protein sequence ID" value="AOV17755.1"/>
    <property type="molecule type" value="Genomic_DNA"/>
</dbReference>
<keyword evidence="2" id="KW-1185">Reference proteome</keyword>
<dbReference type="KEGG" id="aaeo:BJI67_12460"/>
<evidence type="ECO:0000313" key="1">
    <source>
        <dbReference type="EMBL" id="AOV17755.1"/>
    </source>
</evidence>
<reference evidence="1 2" key="1">
    <citation type="submission" date="2016-09" db="EMBL/GenBank/DDBJ databases">
        <title>Acidihalobacter prosperus V6 (DSM14174).</title>
        <authorList>
            <person name="Khaleque H.N."/>
            <person name="Ramsay J.P."/>
            <person name="Murphy R.J.T."/>
            <person name="Kaksonen A.H."/>
            <person name="Boxall N.J."/>
            <person name="Watkin E.L.J."/>
        </authorList>
    </citation>
    <scope>NUCLEOTIDE SEQUENCE [LARGE SCALE GENOMIC DNA]</scope>
    <source>
        <strain evidence="1 2">V6</strain>
    </source>
</reference>
<protein>
    <recommendedName>
        <fullName evidence="3">DUF2322 domain-containing protein</fullName>
    </recommendedName>
</protein>
<dbReference type="Proteomes" id="UP000095342">
    <property type="component" value="Chromosome"/>
</dbReference>
<dbReference type="AlphaFoldDB" id="A0A1D8K9X5"/>
<proteinExistence type="predicted"/>
<dbReference type="RefSeq" id="WP_070073293.1">
    <property type="nucleotide sequence ID" value="NZ_CP017448.1"/>
</dbReference>
<gene>
    <name evidence="1" type="ORF">BJI67_12460</name>
</gene>
<organism evidence="1 2">
    <name type="scientific">Acidihalobacter aeolianus</name>
    <dbReference type="NCBI Taxonomy" id="2792603"/>
    <lineage>
        <taxon>Bacteria</taxon>
        <taxon>Pseudomonadati</taxon>
        <taxon>Pseudomonadota</taxon>
        <taxon>Gammaproteobacteria</taxon>
        <taxon>Chromatiales</taxon>
        <taxon>Ectothiorhodospiraceae</taxon>
        <taxon>Acidihalobacter</taxon>
    </lineage>
</organism>
<dbReference type="InterPro" id="IPR016755">
    <property type="entry name" value="UCP019302"/>
</dbReference>
<accession>A0A1D8K9X5</accession>
<sequence>MSSFEDNLKSLKQPYEHIAVLEGYADGYEPAFAIENRPGSQGALAVYYEVAVKHGGLTPKAAEEALALFAEHTDDARKHPGAHPNIDRLFAIIEQELYYSVKAVPKPDA</sequence>
<evidence type="ECO:0000313" key="2">
    <source>
        <dbReference type="Proteomes" id="UP000095342"/>
    </source>
</evidence>